<comment type="caution">
    <text evidence="2">The sequence shown here is derived from an EMBL/GenBank/DDBJ whole genome shotgun (WGS) entry which is preliminary data.</text>
</comment>
<reference evidence="2 3" key="1">
    <citation type="journal article" date="2022" name="Allergy">
        <title>Genome assembly and annotation of Periplaneta americana reveal a comprehensive cockroach allergen profile.</title>
        <authorList>
            <person name="Wang L."/>
            <person name="Xiong Q."/>
            <person name="Saelim N."/>
            <person name="Wang L."/>
            <person name="Nong W."/>
            <person name="Wan A.T."/>
            <person name="Shi M."/>
            <person name="Liu X."/>
            <person name="Cao Q."/>
            <person name="Hui J.H.L."/>
            <person name="Sookrung N."/>
            <person name="Leung T.F."/>
            <person name="Tungtrongchitr A."/>
            <person name="Tsui S.K.W."/>
        </authorList>
    </citation>
    <scope>NUCLEOTIDE SEQUENCE [LARGE SCALE GENOMIC DNA]</scope>
    <source>
        <strain evidence="2">PWHHKU_190912</strain>
    </source>
</reference>
<dbReference type="InterPro" id="IPR001888">
    <property type="entry name" value="Transposase_1"/>
</dbReference>
<sequence>MTPSFLTGDKEAGNGLHHANSPKKMRFKTAPSTGKVMVTVFFDSEGLLLVDIMPHGTKINSDAYVATLKELQARVSRVRPHRDYQDVLLLHDNARLHVSHKTTDQFRKLGWTTPKHPPVLAPCDYHLFSKLKKSLHGTMFEDDDSLMHVAKEWLRRVGPDFYCAEDVFKKLCTPEISRLQCEVVIKLTIRYRNLNTSVVQLPYTHPRILYHCLASGIRYLVTSGIAGHCYSLKLTRKVTIASRFVIFVHIDRKTNKE</sequence>
<accession>A0ABQ8TY55</accession>
<dbReference type="InterPro" id="IPR036397">
    <property type="entry name" value="RNaseH_sf"/>
</dbReference>
<gene>
    <name evidence="2" type="ORF">ANN_03072</name>
</gene>
<dbReference type="InterPro" id="IPR052709">
    <property type="entry name" value="Transposase-MT_Hybrid"/>
</dbReference>
<dbReference type="PANTHER" id="PTHR46060:SF1">
    <property type="entry name" value="MARINER MOS1 TRANSPOSASE-LIKE PROTEIN"/>
    <property type="match status" value="1"/>
</dbReference>
<evidence type="ECO:0000313" key="2">
    <source>
        <dbReference type="EMBL" id="KAJ4451603.1"/>
    </source>
</evidence>
<evidence type="ECO:0000313" key="3">
    <source>
        <dbReference type="Proteomes" id="UP001148838"/>
    </source>
</evidence>
<protein>
    <recommendedName>
        <fullName evidence="4">Mariner Mos1 transposase</fullName>
    </recommendedName>
</protein>
<name>A0ABQ8TY55_PERAM</name>
<keyword evidence="3" id="KW-1185">Reference proteome</keyword>
<dbReference type="Pfam" id="PF01359">
    <property type="entry name" value="Transposase_1"/>
    <property type="match status" value="1"/>
</dbReference>
<feature type="region of interest" description="Disordered" evidence="1">
    <location>
        <begin position="1"/>
        <end position="27"/>
    </location>
</feature>
<evidence type="ECO:0008006" key="4">
    <source>
        <dbReference type="Google" id="ProtNLM"/>
    </source>
</evidence>
<evidence type="ECO:0000256" key="1">
    <source>
        <dbReference type="SAM" id="MobiDB-lite"/>
    </source>
</evidence>
<dbReference type="Gene3D" id="3.30.420.10">
    <property type="entry name" value="Ribonuclease H-like superfamily/Ribonuclease H"/>
    <property type="match status" value="1"/>
</dbReference>
<dbReference type="EMBL" id="JAJSOF020000001">
    <property type="protein sequence ID" value="KAJ4451603.1"/>
    <property type="molecule type" value="Genomic_DNA"/>
</dbReference>
<organism evidence="2 3">
    <name type="scientific">Periplaneta americana</name>
    <name type="common">American cockroach</name>
    <name type="synonym">Blatta americana</name>
    <dbReference type="NCBI Taxonomy" id="6978"/>
    <lineage>
        <taxon>Eukaryota</taxon>
        <taxon>Metazoa</taxon>
        <taxon>Ecdysozoa</taxon>
        <taxon>Arthropoda</taxon>
        <taxon>Hexapoda</taxon>
        <taxon>Insecta</taxon>
        <taxon>Pterygota</taxon>
        <taxon>Neoptera</taxon>
        <taxon>Polyneoptera</taxon>
        <taxon>Dictyoptera</taxon>
        <taxon>Blattodea</taxon>
        <taxon>Blattoidea</taxon>
        <taxon>Blattidae</taxon>
        <taxon>Blattinae</taxon>
        <taxon>Periplaneta</taxon>
    </lineage>
</organism>
<proteinExistence type="predicted"/>
<dbReference type="PANTHER" id="PTHR46060">
    <property type="entry name" value="MARINER MOS1 TRANSPOSASE-LIKE PROTEIN"/>
    <property type="match status" value="1"/>
</dbReference>
<dbReference type="Proteomes" id="UP001148838">
    <property type="component" value="Unassembled WGS sequence"/>
</dbReference>